<dbReference type="CDD" id="cd07721">
    <property type="entry name" value="yflN-like_MBL-fold"/>
    <property type="match status" value="1"/>
</dbReference>
<dbReference type="EMBL" id="JBHSGL010000005">
    <property type="protein sequence ID" value="MFC4712830.1"/>
    <property type="molecule type" value="Genomic_DNA"/>
</dbReference>
<keyword evidence="3" id="KW-1185">Reference proteome</keyword>
<dbReference type="Gene3D" id="3.60.15.10">
    <property type="entry name" value="Ribonuclease Z/Hydroxyacylglutathione hydrolase-like"/>
    <property type="match status" value="1"/>
</dbReference>
<comment type="caution">
    <text evidence="2">The sequence shown here is derived from an EMBL/GenBank/DDBJ whole genome shotgun (WGS) entry which is preliminary data.</text>
</comment>
<evidence type="ECO:0000313" key="2">
    <source>
        <dbReference type="EMBL" id="MFC4712830.1"/>
    </source>
</evidence>
<evidence type="ECO:0000259" key="1">
    <source>
        <dbReference type="SMART" id="SM00849"/>
    </source>
</evidence>
<organism evidence="2 3">
    <name type="scientific">Planococcus dechangensis</name>
    <dbReference type="NCBI Taxonomy" id="1176255"/>
    <lineage>
        <taxon>Bacteria</taxon>
        <taxon>Bacillati</taxon>
        <taxon>Bacillota</taxon>
        <taxon>Bacilli</taxon>
        <taxon>Bacillales</taxon>
        <taxon>Caryophanaceae</taxon>
        <taxon>Planococcus</taxon>
    </lineage>
</organism>
<dbReference type="InterPro" id="IPR001279">
    <property type="entry name" value="Metallo-B-lactamas"/>
</dbReference>
<proteinExistence type="predicted"/>
<dbReference type="PANTHER" id="PTHR42951">
    <property type="entry name" value="METALLO-BETA-LACTAMASE DOMAIN-CONTAINING"/>
    <property type="match status" value="1"/>
</dbReference>
<protein>
    <submittedName>
        <fullName evidence="2">MBL fold metallo-hydrolase</fullName>
    </submittedName>
</protein>
<evidence type="ECO:0000313" key="3">
    <source>
        <dbReference type="Proteomes" id="UP001595932"/>
    </source>
</evidence>
<reference evidence="3" key="1">
    <citation type="journal article" date="2019" name="Int. J. Syst. Evol. Microbiol.">
        <title>The Global Catalogue of Microorganisms (GCM) 10K type strain sequencing project: providing services to taxonomists for standard genome sequencing and annotation.</title>
        <authorList>
            <consortium name="The Broad Institute Genomics Platform"/>
            <consortium name="The Broad Institute Genome Sequencing Center for Infectious Disease"/>
            <person name="Wu L."/>
            <person name="Ma J."/>
        </authorList>
    </citation>
    <scope>NUCLEOTIDE SEQUENCE [LARGE SCALE GENOMIC DNA]</scope>
    <source>
        <strain evidence="3">CGMCC 1.12151</strain>
    </source>
</reference>
<feature type="domain" description="Metallo-beta-lactamase" evidence="1">
    <location>
        <begin position="20"/>
        <end position="212"/>
    </location>
</feature>
<dbReference type="InterPro" id="IPR036866">
    <property type="entry name" value="RibonucZ/Hydroxyglut_hydro"/>
</dbReference>
<dbReference type="Proteomes" id="UP001595932">
    <property type="component" value="Unassembled WGS sequence"/>
</dbReference>
<dbReference type="SUPFAM" id="SSF56281">
    <property type="entry name" value="Metallo-hydrolase/oxidoreductase"/>
    <property type="match status" value="1"/>
</dbReference>
<gene>
    <name evidence="2" type="ORF">ACFO5U_08170</name>
</gene>
<dbReference type="PANTHER" id="PTHR42951:SF9">
    <property type="entry name" value="METAL-DEPENDENT HYDROLASE"/>
    <property type="match status" value="1"/>
</dbReference>
<dbReference type="SMART" id="SM00849">
    <property type="entry name" value="Lactamase_B"/>
    <property type="match status" value="1"/>
</dbReference>
<dbReference type="InterPro" id="IPR050855">
    <property type="entry name" value="NDM-1-like"/>
</dbReference>
<dbReference type="Pfam" id="PF00753">
    <property type="entry name" value="Lactamase_B"/>
    <property type="match status" value="1"/>
</dbReference>
<sequence>MRVKKIANVYQLAFLPSLFPINCYLVEEQEELTLIDCGLAGAARDIALSAKAIGKPITKIALTHAHVDHVGALDELKKRFPEAEVSASEREAKILSGDKSPSTGDAGKLVKGGVPKNIATKPDRLLEQGDFVGSLEVVDSPGHSPGSISFFDRRTGFLIAGDAFQTRGGIAVSGTLKPLFPFPALATWDKQIALDSAKKLTALQPTYLAVGHGRMLDHPVRFMEQAIRDAEQKLKN</sequence>
<name>A0ABV9MCF5_9BACL</name>
<accession>A0ABV9MCF5</accession>
<dbReference type="RefSeq" id="WP_377278287.1">
    <property type="nucleotide sequence ID" value="NZ_JBHSGL010000005.1"/>
</dbReference>